<protein>
    <submittedName>
        <fullName evidence="1">Uncharacterized protein</fullName>
    </submittedName>
</protein>
<reference evidence="1" key="2">
    <citation type="submission" date="2022-08" db="UniProtKB">
        <authorList>
            <consortium name="EnsemblMetazoa"/>
        </authorList>
    </citation>
    <scope>IDENTIFICATION</scope>
    <source>
        <strain evidence="1">STECLA/ALBI9_A</strain>
    </source>
</reference>
<evidence type="ECO:0000313" key="1">
    <source>
        <dbReference type="EnsemblMetazoa" id="AALB014488-PA"/>
    </source>
</evidence>
<reference evidence="1 2" key="1">
    <citation type="journal article" date="2017" name="G3 (Bethesda)">
        <title>The Physical Genome Mapping of Anopheles albimanus Corrected Scaffold Misassemblies and Identified Interarm Rearrangements in Genus Anopheles.</title>
        <authorList>
            <person name="Artemov G.N."/>
            <person name="Peery A.N."/>
            <person name="Jiang X."/>
            <person name="Tu Z."/>
            <person name="Stegniy V.N."/>
            <person name="Sharakhova M.V."/>
            <person name="Sharakhov I.V."/>
        </authorList>
    </citation>
    <scope>NUCLEOTIDE SEQUENCE [LARGE SCALE GENOMIC DNA]</scope>
    <source>
        <strain evidence="1 2">ALBI9_A</strain>
    </source>
</reference>
<proteinExistence type="predicted"/>
<keyword evidence="2" id="KW-1185">Reference proteome</keyword>
<dbReference type="AlphaFoldDB" id="A0A182FXX6"/>
<name>A0A182FXX6_ANOAL</name>
<sequence length="38" mass="4463">MPNCDRYRIKKKQGKLGWGLRKICWGLINITVPRVSYA</sequence>
<dbReference type="Proteomes" id="UP000069272">
    <property type="component" value="Chromosome 3L"/>
</dbReference>
<evidence type="ECO:0000313" key="2">
    <source>
        <dbReference type="Proteomes" id="UP000069272"/>
    </source>
</evidence>
<accession>A0A182FXX6</accession>
<dbReference type="VEuPathDB" id="VectorBase:AALB014488"/>
<dbReference type="VEuPathDB" id="VectorBase:AALB20_026499"/>
<dbReference type="EnsemblMetazoa" id="AALB014488-RA">
    <property type="protein sequence ID" value="AALB014488-PA"/>
    <property type="gene ID" value="AALB014488"/>
</dbReference>
<organism evidence="1 2">
    <name type="scientific">Anopheles albimanus</name>
    <name type="common">New world malaria mosquito</name>
    <dbReference type="NCBI Taxonomy" id="7167"/>
    <lineage>
        <taxon>Eukaryota</taxon>
        <taxon>Metazoa</taxon>
        <taxon>Ecdysozoa</taxon>
        <taxon>Arthropoda</taxon>
        <taxon>Hexapoda</taxon>
        <taxon>Insecta</taxon>
        <taxon>Pterygota</taxon>
        <taxon>Neoptera</taxon>
        <taxon>Endopterygota</taxon>
        <taxon>Diptera</taxon>
        <taxon>Nematocera</taxon>
        <taxon>Culicoidea</taxon>
        <taxon>Culicidae</taxon>
        <taxon>Anophelinae</taxon>
        <taxon>Anopheles</taxon>
    </lineage>
</organism>